<evidence type="ECO:0000313" key="1">
    <source>
        <dbReference type="EMBL" id="JAD40598.1"/>
    </source>
</evidence>
<accession>A0A0A8ZSH3</accession>
<dbReference type="AlphaFoldDB" id="A0A0A8ZSH3"/>
<proteinExistence type="predicted"/>
<reference evidence="1" key="1">
    <citation type="submission" date="2014-09" db="EMBL/GenBank/DDBJ databases">
        <authorList>
            <person name="Magalhaes I.L.F."/>
            <person name="Oliveira U."/>
            <person name="Santos F.R."/>
            <person name="Vidigal T.H.D.A."/>
            <person name="Brescovit A.D."/>
            <person name="Santos A.J."/>
        </authorList>
    </citation>
    <scope>NUCLEOTIDE SEQUENCE</scope>
    <source>
        <tissue evidence="1">Shoot tissue taken approximately 20 cm above the soil surface</tissue>
    </source>
</reference>
<reference evidence="1" key="2">
    <citation type="journal article" date="2015" name="Data Brief">
        <title>Shoot transcriptome of the giant reed, Arundo donax.</title>
        <authorList>
            <person name="Barrero R.A."/>
            <person name="Guerrero F.D."/>
            <person name="Moolhuijzen P."/>
            <person name="Goolsby J.A."/>
            <person name="Tidwell J."/>
            <person name="Bellgard S.E."/>
            <person name="Bellgard M.I."/>
        </authorList>
    </citation>
    <scope>NUCLEOTIDE SEQUENCE</scope>
    <source>
        <tissue evidence="1">Shoot tissue taken approximately 20 cm above the soil surface</tissue>
    </source>
</reference>
<organism evidence="1">
    <name type="scientific">Arundo donax</name>
    <name type="common">Giant reed</name>
    <name type="synonym">Donax arundinaceus</name>
    <dbReference type="NCBI Taxonomy" id="35708"/>
    <lineage>
        <taxon>Eukaryota</taxon>
        <taxon>Viridiplantae</taxon>
        <taxon>Streptophyta</taxon>
        <taxon>Embryophyta</taxon>
        <taxon>Tracheophyta</taxon>
        <taxon>Spermatophyta</taxon>
        <taxon>Magnoliopsida</taxon>
        <taxon>Liliopsida</taxon>
        <taxon>Poales</taxon>
        <taxon>Poaceae</taxon>
        <taxon>PACMAD clade</taxon>
        <taxon>Arundinoideae</taxon>
        <taxon>Arundineae</taxon>
        <taxon>Arundo</taxon>
    </lineage>
</organism>
<name>A0A0A8ZSH3_ARUDO</name>
<protein>
    <submittedName>
        <fullName evidence="1">Uncharacterized protein</fullName>
    </submittedName>
</protein>
<dbReference type="EMBL" id="GBRH01257297">
    <property type="protein sequence ID" value="JAD40598.1"/>
    <property type="molecule type" value="Transcribed_RNA"/>
</dbReference>
<sequence length="52" mass="6184">MTLTLLVFRKKKHLLLLDLLNILFNSHSKFSPHHYLLQLPSFLPPSRMELKI</sequence>